<protein>
    <submittedName>
        <fullName evidence="1">Uncharacterized protein</fullName>
    </submittedName>
</protein>
<reference evidence="1" key="1">
    <citation type="journal article" date="2022" name="Int. J. Mol. Sci.">
        <title>Draft Genome of Tanacetum Coccineum: Genomic Comparison of Closely Related Tanacetum-Family Plants.</title>
        <authorList>
            <person name="Yamashiro T."/>
            <person name="Shiraishi A."/>
            <person name="Nakayama K."/>
            <person name="Satake H."/>
        </authorList>
    </citation>
    <scope>NUCLEOTIDE SEQUENCE</scope>
</reference>
<comment type="caution">
    <text evidence="1">The sequence shown here is derived from an EMBL/GenBank/DDBJ whole genome shotgun (WGS) entry which is preliminary data.</text>
</comment>
<sequence length="87" mass="9471">MAADRLIMMKQQVVFYLLYGSAGGRVITAAGGRSYNENSRFKRKVATDVDIRAAKFMGCCLMDVVDKGPQTPLDLGRCDAYGLVTSS</sequence>
<organism evidence="1 2">
    <name type="scientific">Tanacetum coccineum</name>
    <dbReference type="NCBI Taxonomy" id="301880"/>
    <lineage>
        <taxon>Eukaryota</taxon>
        <taxon>Viridiplantae</taxon>
        <taxon>Streptophyta</taxon>
        <taxon>Embryophyta</taxon>
        <taxon>Tracheophyta</taxon>
        <taxon>Spermatophyta</taxon>
        <taxon>Magnoliopsida</taxon>
        <taxon>eudicotyledons</taxon>
        <taxon>Gunneridae</taxon>
        <taxon>Pentapetalae</taxon>
        <taxon>asterids</taxon>
        <taxon>campanulids</taxon>
        <taxon>Asterales</taxon>
        <taxon>Asteraceae</taxon>
        <taxon>Asteroideae</taxon>
        <taxon>Anthemideae</taxon>
        <taxon>Anthemidinae</taxon>
        <taxon>Tanacetum</taxon>
    </lineage>
</organism>
<evidence type="ECO:0000313" key="2">
    <source>
        <dbReference type="Proteomes" id="UP001151760"/>
    </source>
</evidence>
<name>A0ABQ4X5B3_9ASTR</name>
<gene>
    <name evidence="1" type="ORF">Tco_0655153</name>
</gene>
<proteinExistence type="predicted"/>
<dbReference type="Proteomes" id="UP001151760">
    <property type="component" value="Unassembled WGS sequence"/>
</dbReference>
<accession>A0ABQ4X5B3</accession>
<dbReference type="EMBL" id="BQNB010009217">
    <property type="protein sequence ID" value="GJS60369.1"/>
    <property type="molecule type" value="Genomic_DNA"/>
</dbReference>
<evidence type="ECO:0000313" key="1">
    <source>
        <dbReference type="EMBL" id="GJS60369.1"/>
    </source>
</evidence>
<reference evidence="1" key="2">
    <citation type="submission" date="2022-01" db="EMBL/GenBank/DDBJ databases">
        <authorList>
            <person name="Yamashiro T."/>
            <person name="Shiraishi A."/>
            <person name="Satake H."/>
            <person name="Nakayama K."/>
        </authorList>
    </citation>
    <scope>NUCLEOTIDE SEQUENCE</scope>
</reference>
<keyword evidence="2" id="KW-1185">Reference proteome</keyword>